<accession>A0A917TQD1</accession>
<protein>
    <submittedName>
        <fullName evidence="5">SARP family transcriptional regulator</fullName>
    </submittedName>
</protein>
<evidence type="ECO:0000256" key="1">
    <source>
        <dbReference type="ARBA" id="ARBA00005820"/>
    </source>
</evidence>
<dbReference type="PANTHER" id="PTHR47691:SF3">
    <property type="entry name" value="HTH-TYPE TRANSCRIPTIONAL REGULATOR RV0890C-RELATED"/>
    <property type="match status" value="1"/>
</dbReference>
<dbReference type="Proteomes" id="UP000642070">
    <property type="component" value="Unassembled WGS sequence"/>
</dbReference>
<dbReference type="Pfam" id="PF13424">
    <property type="entry name" value="TPR_12"/>
    <property type="match status" value="1"/>
</dbReference>
<evidence type="ECO:0000259" key="4">
    <source>
        <dbReference type="PROSITE" id="PS51755"/>
    </source>
</evidence>
<dbReference type="InterPro" id="IPR058852">
    <property type="entry name" value="HTH_77"/>
</dbReference>
<dbReference type="SMART" id="SM00028">
    <property type="entry name" value="TPR"/>
    <property type="match status" value="3"/>
</dbReference>
<dbReference type="AlphaFoldDB" id="A0A917TQD1"/>
<evidence type="ECO:0000256" key="2">
    <source>
        <dbReference type="ARBA" id="ARBA00023125"/>
    </source>
</evidence>
<dbReference type="Gene3D" id="1.10.10.10">
    <property type="entry name" value="Winged helix-like DNA-binding domain superfamily/Winged helix DNA-binding domain"/>
    <property type="match status" value="1"/>
</dbReference>
<dbReference type="InterPro" id="IPR001867">
    <property type="entry name" value="OmpR/PhoB-type_DNA-bd"/>
</dbReference>
<dbReference type="InterPro" id="IPR036388">
    <property type="entry name" value="WH-like_DNA-bd_sf"/>
</dbReference>
<keyword evidence="2 3" id="KW-0238">DNA-binding</keyword>
<dbReference type="InterPro" id="IPR027417">
    <property type="entry name" value="P-loop_NTPase"/>
</dbReference>
<dbReference type="InterPro" id="IPR005158">
    <property type="entry name" value="BTAD"/>
</dbReference>
<dbReference type="Gene3D" id="1.25.40.10">
    <property type="entry name" value="Tetratricopeptide repeat domain"/>
    <property type="match status" value="3"/>
</dbReference>
<feature type="domain" description="OmpR/PhoB-type" evidence="4">
    <location>
        <begin position="1"/>
        <end position="90"/>
    </location>
</feature>
<evidence type="ECO:0000313" key="5">
    <source>
        <dbReference type="EMBL" id="GGM31891.1"/>
    </source>
</evidence>
<dbReference type="GO" id="GO:0003677">
    <property type="term" value="F:DNA binding"/>
    <property type="evidence" value="ECO:0007669"/>
    <property type="project" value="UniProtKB-UniRule"/>
</dbReference>
<dbReference type="SMART" id="SM00862">
    <property type="entry name" value="Trans_reg_C"/>
    <property type="match status" value="1"/>
</dbReference>
<evidence type="ECO:0000313" key="6">
    <source>
        <dbReference type="Proteomes" id="UP000642070"/>
    </source>
</evidence>
<dbReference type="Pfam" id="PF25872">
    <property type="entry name" value="HTH_77"/>
    <property type="match status" value="1"/>
</dbReference>
<gene>
    <name evidence="5" type="ORF">GCM10007977_036350</name>
</gene>
<dbReference type="InterPro" id="IPR011990">
    <property type="entry name" value="TPR-like_helical_dom_sf"/>
</dbReference>
<comment type="similarity">
    <text evidence="1">Belongs to the AfsR/DnrI/RedD regulatory family.</text>
</comment>
<organism evidence="5 6">
    <name type="scientific">Dactylosporangium sucinum</name>
    <dbReference type="NCBI Taxonomy" id="1424081"/>
    <lineage>
        <taxon>Bacteria</taxon>
        <taxon>Bacillati</taxon>
        <taxon>Actinomycetota</taxon>
        <taxon>Actinomycetes</taxon>
        <taxon>Micromonosporales</taxon>
        <taxon>Micromonosporaceae</taxon>
        <taxon>Dactylosporangium</taxon>
    </lineage>
</organism>
<dbReference type="GO" id="GO:0000160">
    <property type="term" value="P:phosphorelay signal transduction system"/>
    <property type="evidence" value="ECO:0007669"/>
    <property type="project" value="InterPro"/>
</dbReference>
<dbReference type="InterPro" id="IPR019734">
    <property type="entry name" value="TPR_rpt"/>
</dbReference>
<dbReference type="Pfam" id="PF00486">
    <property type="entry name" value="Trans_reg_C"/>
    <property type="match status" value="1"/>
</dbReference>
<dbReference type="CDD" id="cd15831">
    <property type="entry name" value="BTAD"/>
    <property type="match status" value="1"/>
</dbReference>
<dbReference type="PROSITE" id="PS51755">
    <property type="entry name" value="OMPR_PHOB"/>
    <property type="match status" value="1"/>
</dbReference>
<sequence>MDIRLLGPLEVRDREGRTIDIGGARLRLLLILLALEPGKVVTAGRLIDGIWGDQPPAGAGNALQSLVSRLRRLLPDGVLHARPAGYLLDVDPDDVDCFRFERQPQAAGELWRGTALADAGDAPWATSWRVRFDELRLTVAEAGTPDIPELEALAAAHPHRERIAGLLMRALHQQGRTPEALMVFERYRRRLADELGTDPAPSLARLHLELLRAGEPAVQGNLRTPLTSFVGRDVEVRNLARTVASNRLVTLVGPGGAGKTRLSLEAGRALAPAPPDGVWLVELAPVTAPADVVQAVWAALGMRDPAGGAAPGLLAAGRDGSDSTGRLCNALALRRLTIVLDNCEHVVAAAAELADRLLGAGPDLHVLATSREPLGITGEVLHPVEPLPLPPADADPASARDFASVLLFLDRAALVRPELATDRDSVAAMVRICRALDGMPLAIELAAARCRTLAPAQIADRLDDRFRLLTRGSRTALPRHQTLRATVDWSWDLLDAAERAMLRRLAVFPGGATLESAAAVCDPGGELGDPLELLTTLVDKSLLLVDDAGRYRMLETIRAYGLERLDEQGETAALRARHGAWFLDLIERLEGRLRTRDQLAALAAISAEHDNVHGALRRAIADGDAATATRFVAGVGWYWWLGGHRVEGAALAAAALMLPGEVDPDVRALACGVAAVNGFDGLGDTTMLNDWFREALTYRGPNSMFRLFEAVAGLFRDGPTPEVMARIERLADDPEPWTASLGHLLHGHTLLNVGGRFGEAAGEFRASLDGFRALGERWGMAFALAALAEVIARDGRHEEAIGHFEEALRYLRELGATEDRPVTEVRLAQLYGLLGRFDKAEETLAEARRTAQRSGVPDSIAFVEYAFAHRALRLGDLDQARARFAHALALVGDHRVSPQMMAMLTSGRALLLALDGDRPAAGAALREAFAHARASFDAPVVGTVLDDAAEIALLLGDPARAVTLAAGADAVRGGPDRTRPWTAAVAARAGAALGDADRAAATSLGAATTIDTVDRLLAAPQ</sequence>
<keyword evidence="6" id="KW-1185">Reference proteome</keyword>
<reference evidence="5" key="1">
    <citation type="journal article" date="2014" name="Int. J. Syst. Evol. Microbiol.">
        <title>Complete genome sequence of Corynebacterium casei LMG S-19264T (=DSM 44701T), isolated from a smear-ripened cheese.</title>
        <authorList>
            <consortium name="US DOE Joint Genome Institute (JGI-PGF)"/>
            <person name="Walter F."/>
            <person name="Albersmeier A."/>
            <person name="Kalinowski J."/>
            <person name="Ruckert C."/>
        </authorList>
    </citation>
    <scope>NUCLEOTIDE SEQUENCE</scope>
    <source>
        <strain evidence="5">JCM 19831</strain>
    </source>
</reference>
<dbReference type="PANTHER" id="PTHR47691">
    <property type="entry name" value="REGULATOR-RELATED"/>
    <property type="match status" value="1"/>
</dbReference>
<dbReference type="SUPFAM" id="SSF48452">
    <property type="entry name" value="TPR-like"/>
    <property type="match status" value="3"/>
</dbReference>
<dbReference type="GO" id="GO:0006355">
    <property type="term" value="P:regulation of DNA-templated transcription"/>
    <property type="evidence" value="ECO:0007669"/>
    <property type="project" value="InterPro"/>
</dbReference>
<dbReference type="SUPFAM" id="SSF46894">
    <property type="entry name" value="C-terminal effector domain of the bipartite response regulators"/>
    <property type="match status" value="1"/>
</dbReference>
<proteinExistence type="inferred from homology"/>
<reference evidence="5" key="2">
    <citation type="submission" date="2020-09" db="EMBL/GenBank/DDBJ databases">
        <authorList>
            <person name="Sun Q."/>
            <person name="Ohkuma M."/>
        </authorList>
    </citation>
    <scope>NUCLEOTIDE SEQUENCE</scope>
    <source>
        <strain evidence="5">JCM 19831</strain>
    </source>
</reference>
<dbReference type="Pfam" id="PF03704">
    <property type="entry name" value="BTAD"/>
    <property type="match status" value="1"/>
</dbReference>
<feature type="DNA-binding region" description="OmpR/PhoB-type" evidence="3">
    <location>
        <begin position="1"/>
        <end position="90"/>
    </location>
</feature>
<name>A0A917TQD1_9ACTN</name>
<dbReference type="SMART" id="SM01043">
    <property type="entry name" value="BTAD"/>
    <property type="match status" value="1"/>
</dbReference>
<comment type="caution">
    <text evidence="5">The sequence shown here is derived from an EMBL/GenBank/DDBJ whole genome shotgun (WGS) entry which is preliminary data.</text>
</comment>
<dbReference type="SUPFAM" id="SSF52540">
    <property type="entry name" value="P-loop containing nucleoside triphosphate hydrolases"/>
    <property type="match status" value="1"/>
</dbReference>
<dbReference type="InterPro" id="IPR016032">
    <property type="entry name" value="Sig_transdc_resp-reg_C-effctor"/>
</dbReference>
<evidence type="ECO:0000256" key="3">
    <source>
        <dbReference type="PROSITE-ProRule" id="PRU01091"/>
    </source>
</evidence>
<dbReference type="EMBL" id="BMPI01000015">
    <property type="protein sequence ID" value="GGM31891.1"/>
    <property type="molecule type" value="Genomic_DNA"/>
</dbReference>